<evidence type="ECO:0000256" key="1">
    <source>
        <dbReference type="ARBA" id="ARBA00023316"/>
    </source>
</evidence>
<proteinExistence type="inferred from homology"/>
<dbReference type="InterPro" id="IPR002963">
    <property type="entry name" value="Expansin"/>
</dbReference>
<evidence type="ECO:0000313" key="4">
    <source>
        <dbReference type="EMBL" id="KAK2640594.1"/>
    </source>
</evidence>
<dbReference type="SMART" id="SM00837">
    <property type="entry name" value="DPBB_1"/>
    <property type="match status" value="1"/>
</dbReference>
<accession>A0AAD9TRT2</accession>
<evidence type="ECO:0000259" key="3">
    <source>
        <dbReference type="PROSITE" id="PS50842"/>
    </source>
</evidence>
<reference evidence="4" key="1">
    <citation type="journal article" date="2023" name="Plant J.">
        <title>Genome sequences and population genomics provide insights into the demographic history, inbreeding, and mutation load of two 'living fossil' tree species of Dipteronia.</title>
        <authorList>
            <person name="Feng Y."/>
            <person name="Comes H.P."/>
            <person name="Chen J."/>
            <person name="Zhu S."/>
            <person name="Lu R."/>
            <person name="Zhang X."/>
            <person name="Li P."/>
            <person name="Qiu J."/>
            <person name="Olsen K.M."/>
            <person name="Qiu Y."/>
        </authorList>
    </citation>
    <scope>NUCLEOTIDE SEQUENCE</scope>
    <source>
        <strain evidence="4">KIB01</strain>
    </source>
</reference>
<keyword evidence="2" id="KW-0964">Secreted</keyword>
<feature type="domain" description="Expansin-like EG45" evidence="3">
    <location>
        <begin position="242"/>
        <end position="313"/>
    </location>
</feature>
<dbReference type="AlphaFoldDB" id="A0AAD9TRT2"/>
<comment type="subcellular location">
    <subcellularLocation>
        <location evidence="2">Secreted</location>
        <location evidence="2">Cell wall</location>
    </subcellularLocation>
    <subcellularLocation>
        <location evidence="2">Membrane</location>
        <topology evidence="2">Peripheral membrane protein</topology>
    </subcellularLocation>
</comment>
<dbReference type="InterPro" id="IPR007112">
    <property type="entry name" value="Expansin/allergen_DPBB_dom"/>
</dbReference>
<dbReference type="PROSITE" id="PS50842">
    <property type="entry name" value="EXPANSIN_EG45"/>
    <property type="match status" value="1"/>
</dbReference>
<dbReference type="GO" id="GO:0004523">
    <property type="term" value="F:RNA-DNA hybrid ribonuclease activity"/>
    <property type="evidence" value="ECO:0007669"/>
    <property type="project" value="InterPro"/>
</dbReference>
<evidence type="ECO:0000313" key="5">
    <source>
        <dbReference type="Proteomes" id="UP001280121"/>
    </source>
</evidence>
<dbReference type="EMBL" id="JANJYI010000008">
    <property type="protein sequence ID" value="KAK2640594.1"/>
    <property type="molecule type" value="Genomic_DNA"/>
</dbReference>
<comment type="similarity">
    <text evidence="2">Belongs to the expansin family. Expansin A subfamily.</text>
</comment>
<dbReference type="GO" id="GO:0016020">
    <property type="term" value="C:membrane"/>
    <property type="evidence" value="ECO:0007669"/>
    <property type="project" value="UniProtKB-SubCell"/>
</dbReference>
<keyword evidence="1 2" id="KW-0961">Cell wall biogenesis/degradation</keyword>
<protein>
    <recommendedName>
        <fullName evidence="2">Expansin</fullName>
    </recommendedName>
</protein>
<sequence length="345" mass="39085">MTSESFAFSFLRKQYLTQLRKAHRGYVTSSIWSSFRSYYSDLLKECIWLICGNSQRDVLLTIGLGVPILELLGIVDYLASLMRVRVSDFIHEVFDADRLEIGCVCNYIDDLLILCWFDFRGRPVRAPVIKNVIWSSPASGWIKVNTNSAVLSSLGTGGCWGVFRNCRAFLKDCFAIHLGQVFVFEIKHLAASMTINFAWQNGWHQILLESDSSYVVQLLSSRSEQVVDTLSKHALGLYVDLCWANTHTFCSLLVGNAYFCPPNYGLLADYGGWCNFPKQHFEISKVAFAEIVEKKADIIPIQYRRVMCERRGGLRFTLSGSFHFYQVLVTNVGLDGEVIAVKMKG</sequence>
<keyword evidence="2" id="KW-0134">Cell wall</keyword>
<dbReference type="GO" id="GO:0009664">
    <property type="term" value="P:plant-type cell wall organization"/>
    <property type="evidence" value="ECO:0007669"/>
    <property type="project" value="InterPro"/>
</dbReference>
<gene>
    <name evidence="4" type="ORF">Ddye_028389</name>
</gene>
<evidence type="ECO:0000256" key="2">
    <source>
        <dbReference type="RuleBase" id="RU365023"/>
    </source>
</evidence>
<dbReference type="PANTHER" id="PTHR31867">
    <property type="entry name" value="EXPANSIN-A15"/>
    <property type="match status" value="1"/>
</dbReference>
<organism evidence="4 5">
    <name type="scientific">Dipteronia dyeriana</name>
    <dbReference type="NCBI Taxonomy" id="168575"/>
    <lineage>
        <taxon>Eukaryota</taxon>
        <taxon>Viridiplantae</taxon>
        <taxon>Streptophyta</taxon>
        <taxon>Embryophyta</taxon>
        <taxon>Tracheophyta</taxon>
        <taxon>Spermatophyta</taxon>
        <taxon>Magnoliopsida</taxon>
        <taxon>eudicotyledons</taxon>
        <taxon>Gunneridae</taxon>
        <taxon>Pentapetalae</taxon>
        <taxon>rosids</taxon>
        <taxon>malvids</taxon>
        <taxon>Sapindales</taxon>
        <taxon>Sapindaceae</taxon>
        <taxon>Hippocastanoideae</taxon>
        <taxon>Acereae</taxon>
        <taxon>Dipteronia</taxon>
    </lineage>
</organism>
<dbReference type="PRINTS" id="PR01226">
    <property type="entry name" value="EXPANSIN"/>
</dbReference>
<comment type="function">
    <text evidence="2">Causes loosening and extension of plant cell walls by disrupting non-covalent bonding between cellulose microfibrils and matrix glucans. No enzymatic activity has been found.</text>
</comment>
<dbReference type="Proteomes" id="UP001280121">
    <property type="component" value="Unassembled WGS sequence"/>
</dbReference>
<dbReference type="SUPFAM" id="SSF50685">
    <property type="entry name" value="Barwin-like endoglucanases"/>
    <property type="match status" value="1"/>
</dbReference>
<dbReference type="InterPro" id="IPR002156">
    <property type="entry name" value="RNaseH_domain"/>
</dbReference>
<dbReference type="GO" id="GO:0003676">
    <property type="term" value="F:nucleic acid binding"/>
    <property type="evidence" value="ECO:0007669"/>
    <property type="project" value="InterPro"/>
</dbReference>
<dbReference type="InterPro" id="IPR036908">
    <property type="entry name" value="RlpA-like_sf"/>
</dbReference>
<name>A0AAD9TRT2_9ROSI</name>
<comment type="caution">
    <text evidence="4">The sequence shown here is derived from an EMBL/GenBank/DDBJ whole genome shotgun (WGS) entry which is preliminary data.</text>
</comment>
<keyword evidence="5" id="KW-1185">Reference proteome</keyword>
<dbReference type="Pfam" id="PF13456">
    <property type="entry name" value="RVT_3"/>
    <property type="match status" value="1"/>
</dbReference>